<proteinExistence type="inferred from homology"/>
<evidence type="ECO:0000313" key="6">
    <source>
        <dbReference type="Proteomes" id="UP000076404"/>
    </source>
</evidence>
<feature type="domain" description="CusB-like beta-barrel" evidence="3">
    <location>
        <begin position="218"/>
        <end position="286"/>
    </location>
</feature>
<evidence type="ECO:0000259" key="3">
    <source>
        <dbReference type="Pfam" id="PF25954"/>
    </source>
</evidence>
<dbReference type="GO" id="GO:0015562">
    <property type="term" value="F:efflux transmembrane transporter activity"/>
    <property type="evidence" value="ECO:0007669"/>
    <property type="project" value="TreeGrafter"/>
</dbReference>
<dbReference type="AlphaFoldDB" id="A0A143BNK1"/>
<dbReference type="KEGG" id="gph:GEMMAAP_18260"/>
<evidence type="ECO:0000313" key="5">
    <source>
        <dbReference type="EMBL" id="AMW06203.1"/>
    </source>
</evidence>
<name>A0A143BNK1_9BACT</name>
<dbReference type="NCBIfam" id="TIGR01730">
    <property type="entry name" value="RND_mfp"/>
    <property type="match status" value="1"/>
</dbReference>
<reference evidence="5 6" key="1">
    <citation type="journal article" date="2014" name="Proc. Natl. Acad. Sci. U.S.A.">
        <title>Functional type 2 photosynthetic reaction centers found in the rare bacterial phylum Gemmatimonadetes.</title>
        <authorList>
            <person name="Zeng Y."/>
            <person name="Feng F."/>
            <person name="Medova H."/>
            <person name="Dean J."/>
            <person name="Koblizek M."/>
        </authorList>
    </citation>
    <scope>NUCLEOTIDE SEQUENCE [LARGE SCALE GENOMIC DNA]</scope>
    <source>
        <strain evidence="5 6">AP64</strain>
    </source>
</reference>
<feature type="domain" description="CzcB-like barrel-sandwich hybrid" evidence="4">
    <location>
        <begin position="89"/>
        <end position="208"/>
    </location>
</feature>
<gene>
    <name evidence="5" type="ORF">GEMMAAP_18260</name>
</gene>
<dbReference type="Pfam" id="PF25954">
    <property type="entry name" value="Beta-barrel_RND_2"/>
    <property type="match status" value="1"/>
</dbReference>
<keyword evidence="2" id="KW-0175">Coiled coil</keyword>
<dbReference type="EMBL" id="CP011454">
    <property type="protein sequence ID" value="AMW06203.1"/>
    <property type="molecule type" value="Genomic_DNA"/>
</dbReference>
<sequence length="400" mass="41710">MPIITPMRRGPFAMTFTMPRHLLQRPTILVSAGALGLLTACGSEPDTPPELRMAPVPVTVATLTDSDSTASVVATGRFGSRDEIPLGFKMGGVVTRVLVDEGATVQRGQVLAMLDLREIDAAVAKAQVAADKAQRDQARVQRLAADSVATLAQAQDAQSALDAARADLSSARMNREYAIITAPETGTVLQRLITPGTTVGPGTPVFMLGGSRRGRVLRAGLPDRDALRVRVGDNATVHFNALPDRQFSGKVVLVGRSADPRTGTYPVEVAVLKAEALPSGLVGQLTIAVRGVLLSSLLPVDALLEADRDSATVYTVSSDSAPGASLTAHPQRVQVTRLEGDRAAISGLPANARVITRGAAYVTPGAPVRVITSATLDSMTPARSVTRSPALALRTGGMVP</sequence>
<reference evidence="5 6" key="2">
    <citation type="journal article" date="2016" name="Environ. Microbiol. Rep.">
        <title>Metagenomic evidence for the presence of phototrophic Gemmatimonadetes bacteria in diverse environments.</title>
        <authorList>
            <person name="Zeng Y."/>
            <person name="Baumbach J."/>
            <person name="Barbosa E.G."/>
            <person name="Azevedo V."/>
            <person name="Zhang C."/>
            <person name="Koblizek M."/>
        </authorList>
    </citation>
    <scope>NUCLEOTIDE SEQUENCE [LARGE SCALE GENOMIC DNA]</scope>
    <source>
        <strain evidence="5 6">AP64</strain>
    </source>
</reference>
<dbReference type="InterPro" id="IPR058792">
    <property type="entry name" value="Beta-barrel_RND_2"/>
</dbReference>
<evidence type="ECO:0000256" key="1">
    <source>
        <dbReference type="ARBA" id="ARBA00009477"/>
    </source>
</evidence>
<protein>
    <submittedName>
        <fullName evidence="5">Uncharacterized protein</fullName>
    </submittedName>
</protein>
<keyword evidence="6" id="KW-1185">Reference proteome</keyword>
<dbReference type="InterPro" id="IPR058647">
    <property type="entry name" value="BSH_CzcB-like"/>
</dbReference>
<evidence type="ECO:0000256" key="2">
    <source>
        <dbReference type="SAM" id="Coils"/>
    </source>
</evidence>
<dbReference type="Gene3D" id="2.40.420.20">
    <property type="match status" value="1"/>
</dbReference>
<dbReference type="GO" id="GO:1990281">
    <property type="term" value="C:efflux pump complex"/>
    <property type="evidence" value="ECO:0007669"/>
    <property type="project" value="TreeGrafter"/>
</dbReference>
<organism evidence="5 6">
    <name type="scientific">Gemmatimonas phototrophica</name>
    <dbReference type="NCBI Taxonomy" id="1379270"/>
    <lineage>
        <taxon>Bacteria</taxon>
        <taxon>Pseudomonadati</taxon>
        <taxon>Gemmatimonadota</taxon>
        <taxon>Gemmatimonadia</taxon>
        <taxon>Gemmatimonadales</taxon>
        <taxon>Gemmatimonadaceae</taxon>
        <taxon>Gemmatimonas</taxon>
    </lineage>
</organism>
<dbReference type="Gene3D" id="2.40.30.170">
    <property type="match status" value="1"/>
</dbReference>
<dbReference type="STRING" id="1379270.GEMMAAP_18260"/>
<dbReference type="Gene3D" id="2.40.50.100">
    <property type="match status" value="1"/>
</dbReference>
<dbReference type="SUPFAM" id="SSF111369">
    <property type="entry name" value="HlyD-like secretion proteins"/>
    <property type="match status" value="1"/>
</dbReference>
<evidence type="ECO:0000259" key="4">
    <source>
        <dbReference type="Pfam" id="PF25973"/>
    </source>
</evidence>
<dbReference type="PANTHER" id="PTHR30469">
    <property type="entry name" value="MULTIDRUG RESISTANCE PROTEIN MDTA"/>
    <property type="match status" value="1"/>
</dbReference>
<comment type="similarity">
    <text evidence="1">Belongs to the membrane fusion protein (MFP) (TC 8.A.1) family.</text>
</comment>
<dbReference type="Proteomes" id="UP000076404">
    <property type="component" value="Chromosome"/>
</dbReference>
<feature type="coiled-coil region" evidence="2">
    <location>
        <begin position="116"/>
        <end position="174"/>
    </location>
</feature>
<dbReference type="Pfam" id="PF25973">
    <property type="entry name" value="BSH_CzcB"/>
    <property type="match status" value="1"/>
</dbReference>
<dbReference type="Gene3D" id="1.10.287.470">
    <property type="entry name" value="Helix hairpin bin"/>
    <property type="match status" value="1"/>
</dbReference>
<dbReference type="eggNOG" id="COG0845">
    <property type="taxonomic scope" value="Bacteria"/>
</dbReference>
<dbReference type="InterPro" id="IPR006143">
    <property type="entry name" value="RND_pump_MFP"/>
</dbReference>
<accession>A0A143BNK1</accession>
<dbReference type="PANTHER" id="PTHR30469:SF15">
    <property type="entry name" value="HLYD FAMILY OF SECRETION PROTEINS"/>
    <property type="match status" value="1"/>
</dbReference>